<dbReference type="GeneID" id="41330309"/>
<evidence type="ECO:0000256" key="1">
    <source>
        <dbReference type="ARBA" id="ARBA00022801"/>
    </source>
</evidence>
<dbReference type="Pfam" id="PF04167">
    <property type="entry name" value="DUF402"/>
    <property type="match status" value="1"/>
</dbReference>
<dbReference type="InterPro" id="IPR050212">
    <property type="entry name" value="Ntdp-like"/>
</dbReference>
<dbReference type="OrthoDB" id="84798at2157"/>
<protein>
    <submittedName>
        <fullName evidence="5">Ribonuclease E/G</fullName>
    </submittedName>
</protein>
<reference evidence="5 6" key="2">
    <citation type="journal article" date="2024" name="Int. J. Syst. Evol. Microbiol.">
        <title>Promethearchaeum syntrophicum gen. nov., sp. nov., an anaerobic, obligately syntrophic archaeon, the first isolate of the lineage 'Asgard' archaea, and proposal of the new archaeal phylum Promethearchaeota phyl. nov. and kingdom Promethearchaeati regn. nov.</title>
        <authorList>
            <person name="Imachi H."/>
            <person name="Nobu M.K."/>
            <person name="Kato S."/>
            <person name="Takaki Y."/>
            <person name="Miyazaki M."/>
            <person name="Miyata M."/>
            <person name="Ogawara M."/>
            <person name="Saito Y."/>
            <person name="Sakai S."/>
            <person name="Tahara Y.O."/>
            <person name="Takano Y."/>
            <person name="Tasumi E."/>
            <person name="Uematsu K."/>
            <person name="Yoshimura T."/>
            <person name="Itoh T."/>
            <person name="Ohkuma M."/>
            <person name="Takai K."/>
        </authorList>
    </citation>
    <scope>NUCLEOTIDE SEQUENCE [LARGE SCALE GENOMIC DNA]</scope>
    <source>
        <strain evidence="5 6">MK-D1</strain>
    </source>
</reference>
<gene>
    <name evidence="5" type="ORF">DSAG12_02321</name>
</gene>
<dbReference type="InterPro" id="IPR019307">
    <property type="entry name" value="RNA-bd_AU-1/RNase_E/G"/>
</dbReference>
<feature type="domain" description="RNA-binding protein AU-1/Ribonuclease E/G" evidence="4">
    <location>
        <begin position="178"/>
        <end position="332"/>
    </location>
</feature>
<evidence type="ECO:0000256" key="2">
    <source>
        <dbReference type="ARBA" id="ARBA00022884"/>
    </source>
</evidence>
<dbReference type="Proteomes" id="UP000321408">
    <property type="component" value="Chromosome"/>
</dbReference>
<dbReference type="GO" id="GO:0003723">
    <property type="term" value="F:RNA binding"/>
    <property type="evidence" value="ECO:0007669"/>
    <property type="project" value="UniProtKB-KW"/>
</dbReference>
<dbReference type="PANTHER" id="PTHR39159:SF1">
    <property type="entry name" value="UPF0374 PROTEIN YGAC"/>
    <property type="match status" value="1"/>
</dbReference>
<keyword evidence="1" id="KW-0378">Hydrolase</keyword>
<dbReference type="GO" id="GO:0016787">
    <property type="term" value="F:hydrolase activity"/>
    <property type="evidence" value="ECO:0007669"/>
    <property type="project" value="UniProtKB-KW"/>
</dbReference>
<dbReference type="InterPro" id="IPR007295">
    <property type="entry name" value="DUF402"/>
</dbReference>
<reference evidence="5 6" key="1">
    <citation type="journal article" date="2020" name="Nature">
        <title>Isolation of an archaeon at the prokaryote-eukaryote interface.</title>
        <authorList>
            <person name="Imachi H."/>
            <person name="Nobu M.K."/>
            <person name="Nakahara N."/>
            <person name="Morono Y."/>
            <person name="Ogawara M."/>
            <person name="Takaki Y."/>
            <person name="Takano Y."/>
            <person name="Uematsu K."/>
            <person name="Ikuta T."/>
            <person name="Ito M."/>
            <person name="Matsui Y."/>
            <person name="Miyazaki M."/>
            <person name="Murata K."/>
            <person name="Saito Y."/>
            <person name="Sakai S."/>
            <person name="Song C."/>
            <person name="Tasumi E."/>
            <person name="Yamanaka Y."/>
            <person name="Yamaguchi T."/>
            <person name="Kamagata Y."/>
            <person name="Tamaki H."/>
            <person name="Takai K."/>
        </authorList>
    </citation>
    <scope>NUCLEOTIDE SEQUENCE [LARGE SCALE GENOMIC DNA]</scope>
    <source>
        <strain evidence="5 6">MK-D1</strain>
    </source>
</reference>
<dbReference type="InterPro" id="IPR035930">
    <property type="entry name" value="FomD-like_sf"/>
</dbReference>
<keyword evidence="2" id="KW-0694">RNA-binding</keyword>
<evidence type="ECO:0000259" key="3">
    <source>
        <dbReference type="Pfam" id="PF04167"/>
    </source>
</evidence>
<dbReference type="KEGG" id="psyt:DSAG12_02321"/>
<evidence type="ECO:0000313" key="6">
    <source>
        <dbReference type="Proteomes" id="UP000321408"/>
    </source>
</evidence>
<dbReference type="AlphaFoldDB" id="A0A5B9DBT3"/>
<accession>A0A5B9DBT3</accession>
<organism evidence="5 6">
    <name type="scientific">Promethearchaeum syntrophicum</name>
    <dbReference type="NCBI Taxonomy" id="2594042"/>
    <lineage>
        <taxon>Archaea</taxon>
        <taxon>Promethearchaeati</taxon>
        <taxon>Promethearchaeota</taxon>
        <taxon>Promethearchaeia</taxon>
        <taxon>Promethearchaeales</taxon>
        <taxon>Promethearchaeaceae</taxon>
        <taxon>Promethearchaeum</taxon>
    </lineage>
</organism>
<dbReference type="RefSeq" id="WP_147663366.1">
    <property type="nucleotide sequence ID" value="NZ_CP042905.2"/>
</dbReference>
<evidence type="ECO:0000259" key="4">
    <source>
        <dbReference type="Pfam" id="PF10150"/>
    </source>
</evidence>
<sequence>MKKPNVFIRGIYSTALTKLFIDAGYPIIFPSKEIQTRFKIPFRPIDSYSKDISIRDRLDKQGVSIMFKKSVWNKLEENNFEDFPLWQTHNPNLIVYNARFQKNSIYRGLIIKSNRQNNFSYIRLAPEDIDKDGFEEESSYSTTIGNYSHFIPDAKEGIFQVTHEDSGVINPSLGSFFTIPGDLVVIVPYNDRVIISKEIINGRKKKWLFDLGKDIQRTKKYGFIFRTAAALASEKEILEEVDKLEEDLIQTQNTITKYPEKIGEIFSNYHSINVIFPRQIKNSFDDVRRQMLPTMESHHIIKANPKINQYKRFYKTKDDKPSFEKKIQENEIKFTPSDLLTFTENLMYGLDKRANEKICRNYLKQYYNDFLKPRKILNILHQKLNGKTIKLAPGSIHSIEYESGRPHLIVLKRKLREGGLYDGLNTPIEMGDYAIGKYTIGNWYYMSTYYSKKNEIKGRYYNINTPIELSHQGIRYIDLEIDVVENMIGERKIIDQEYLDKTLNLNIISQELYDKAFGVAENILEGRI</sequence>
<keyword evidence="6" id="KW-1185">Reference proteome</keyword>
<dbReference type="EMBL" id="CP042905">
    <property type="protein sequence ID" value="QEE16491.1"/>
    <property type="molecule type" value="Genomic_DNA"/>
</dbReference>
<name>A0A5B9DBT3_9ARCH</name>
<feature type="domain" description="DUF402" evidence="3">
    <location>
        <begin position="400"/>
        <end position="525"/>
    </location>
</feature>
<dbReference type="Gene3D" id="2.40.380.10">
    <property type="entry name" value="FomD-like"/>
    <property type="match status" value="1"/>
</dbReference>
<proteinExistence type="predicted"/>
<dbReference type="PANTHER" id="PTHR39159">
    <property type="match status" value="1"/>
</dbReference>
<evidence type="ECO:0000313" key="5">
    <source>
        <dbReference type="EMBL" id="QEE16491.1"/>
    </source>
</evidence>
<dbReference type="SUPFAM" id="SSF159234">
    <property type="entry name" value="FomD-like"/>
    <property type="match status" value="1"/>
</dbReference>
<dbReference type="Pfam" id="PF10150">
    <property type="entry name" value="RNase_E_G"/>
    <property type="match status" value="1"/>
</dbReference>